<dbReference type="Proteomes" id="UP000264006">
    <property type="component" value="Chromosome"/>
</dbReference>
<sequence>MGAELSRQLRRRRTLLGLGGLALVPVLLALAFALTTGDGDGGGGDPTGLFDLTRLSALNFTITCVAATAPFLLLSVIALFTGDPVSSEASWGSLRYLLTRPVSRTRLLGRKLVVGLGLSVAAGLVVVVSGLIAGTIAFGWGPVETPFGALAEGEAIVRILAILGYVLWNGAWVACLAFALSVVTDEPVGAVAGTIVLVIVVQILDNITALGDVRQWLPVHESAAWLGLLADPPRWGDLVRGMWLQIPWAALFLGFAWWRFLRRDVLS</sequence>
<keyword evidence="3" id="KW-1185">Reference proteome</keyword>
<proteinExistence type="predicted"/>
<evidence type="ECO:0000313" key="3">
    <source>
        <dbReference type="Proteomes" id="UP000264006"/>
    </source>
</evidence>
<dbReference type="KEGG" id="euz:DVS28_a4606"/>
<accession>A0A346Y470</accession>
<keyword evidence="1" id="KW-0472">Membrane</keyword>
<dbReference type="Pfam" id="PF12730">
    <property type="entry name" value="ABC2_membrane_4"/>
    <property type="match status" value="1"/>
</dbReference>
<dbReference type="AlphaFoldDB" id="A0A346Y470"/>
<dbReference type="PANTHER" id="PTHR37305">
    <property type="entry name" value="INTEGRAL MEMBRANE PROTEIN-RELATED"/>
    <property type="match status" value="1"/>
</dbReference>
<dbReference type="PANTHER" id="PTHR37305:SF1">
    <property type="entry name" value="MEMBRANE PROTEIN"/>
    <property type="match status" value="1"/>
</dbReference>
<organism evidence="2 3">
    <name type="scientific">Euzebya pacifica</name>
    <dbReference type="NCBI Taxonomy" id="1608957"/>
    <lineage>
        <taxon>Bacteria</taxon>
        <taxon>Bacillati</taxon>
        <taxon>Actinomycetota</taxon>
        <taxon>Nitriliruptoria</taxon>
        <taxon>Euzebyales</taxon>
    </lineage>
</organism>
<feature type="transmembrane region" description="Helical" evidence="1">
    <location>
        <begin position="57"/>
        <end position="80"/>
    </location>
</feature>
<feature type="transmembrane region" description="Helical" evidence="1">
    <location>
        <begin position="187"/>
        <end position="204"/>
    </location>
</feature>
<name>A0A346Y470_9ACTN</name>
<dbReference type="EMBL" id="CP031165">
    <property type="protein sequence ID" value="AXV09267.1"/>
    <property type="molecule type" value="Genomic_DNA"/>
</dbReference>
<evidence type="ECO:0000256" key="1">
    <source>
        <dbReference type="SAM" id="Phobius"/>
    </source>
</evidence>
<dbReference type="OrthoDB" id="3822483at2"/>
<reference evidence="2 3" key="1">
    <citation type="submission" date="2018-09" db="EMBL/GenBank/DDBJ databases">
        <title>Complete genome sequence of Euzebya sp. DY32-46 isolated from seawater of Pacific Ocean.</title>
        <authorList>
            <person name="Xu L."/>
            <person name="Wu Y.-H."/>
            <person name="Xu X.-W."/>
        </authorList>
    </citation>
    <scope>NUCLEOTIDE SEQUENCE [LARGE SCALE GENOMIC DNA]</scope>
    <source>
        <strain evidence="2 3">DY32-46</strain>
    </source>
</reference>
<keyword evidence="1" id="KW-1133">Transmembrane helix</keyword>
<protein>
    <submittedName>
        <fullName evidence="2">Putative integral membrane protein</fullName>
    </submittedName>
</protein>
<feature type="transmembrane region" description="Helical" evidence="1">
    <location>
        <begin position="242"/>
        <end position="261"/>
    </location>
</feature>
<evidence type="ECO:0000313" key="2">
    <source>
        <dbReference type="EMBL" id="AXV09267.1"/>
    </source>
</evidence>
<feature type="transmembrane region" description="Helical" evidence="1">
    <location>
        <begin position="155"/>
        <end position="180"/>
    </location>
</feature>
<keyword evidence="1" id="KW-0812">Transmembrane</keyword>
<gene>
    <name evidence="2" type="ORF">DVS28_a4606</name>
</gene>
<feature type="transmembrane region" description="Helical" evidence="1">
    <location>
        <begin position="112"/>
        <end position="140"/>
    </location>
</feature>
<dbReference type="RefSeq" id="WP_114593472.1">
    <property type="nucleotide sequence ID" value="NZ_CP031165.1"/>
</dbReference>